<keyword evidence="1" id="KW-0862">Zinc</keyword>
<dbReference type="PANTHER" id="PTHR31286:SF171">
    <property type="entry name" value="CCHC-TYPE DOMAIN-CONTAINING PROTEIN"/>
    <property type="match status" value="1"/>
</dbReference>
<dbReference type="Pfam" id="PF14392">
    <property type="entry name" value="zf-CCHC_4"/>
    <property type="match status" value="1"/>
</dbReference>
<accession>A0A2K3LI78</accession>
<proteinExistence type="predicted"/>
<evidence type="ECO:0000313" key="5">
    <source>
        <dbReference type="Proteomes" id="UP000236291"/>
    </source>
</evidence>
<evidence type="ECO:0000256" key="1">
    <source>
        <dbReference type="PROSITE-ProRule" id="PRU00047"/>
    </source>
</evidence>
<feature type="region of interest" description="Disordered" evidence="2">
    <location>
        <begin position="345"/>
        <end position="407"/>
    </location>
</feature>
<dbReference type="GO" id="GO:0003676">
    <property type="term" value="F:nucleic acid binding"/>
    <property type="evidence" value="ECO:0007669"/>
    <property type="project" value="InterPro"/>
</dbReference>
<dbReference type="InterPro" id="IPR001878">
    <property type="entry name" value="Znf_CCHC"/>
</dbReference>
<evidence type="ECO:0000259" key="3">
    <source>
        <dbReference type="PROSITE" id="PS50158"/>
    </source>
</evidence>
<dbReference type="InterPro" id="IPR025558">
    <property type="entry name" value="DUF4283"/>
</dbReference>
<dbReference type="PROSITE" id="PS50158">
    <property type="entry name" value="ZF_CCHC"/>
    <property type="match status" value="1"/>
</dbReference>
<reference evidence="4 5" key="1">
    <citation type="journal article" date="2014" name="Am. J. Bot.">
        <title>Genome assembly and annotation for red clover (Trifolium pratense; Fabaceae).</title>
        <authorList>
            <person name="Istvanek J."/>
            <person name="Jaros M."/>
            <person name="Krenek A."/>
            <person name="Repkova J."/>
        </authorList>
    </citation>
    <scope>NUCLEOTIDE SEQUENCE [LARGE SCALE GENOMIC DNA]</scope>
    <source>
        <strain evidence="5">cv. Tatra</strain>
        <tissue evidence="4">Young leaves</tissue>
    </source>
</reference>
<dbReference type="PANTHER" id="PTHR31286">
    <property type="entry name" value="GLYCINE-RICH CELL WALL STRUCTURAL PROTEIN 1.8-LIKE"/>
    <property type="match status" value="1"/>
</dbReference>
<dbReference type="Proteomes" id="UP000236291">
    <property type="component" value="Unassembled WGS sequence"/>
</dbReference>
<sequence length="639" mass="72475">MISFRDKVLGNQIIMEREKVDLLATNKAKVELVQGNRLMPMLHVENSVIDELSLPWKDALVVKLLGKSLGYNTMKAKLEQVWKLNGGFQLMNVGNSYYMVKFDEVEDKNKVINGGPWIIYDHILAVSQWTPTFNAATAKIDKTMVWIRIPSLNLVYYDESLLWALASMVGTPVKVDLHTLKVARGRFARMCVEIDLTKPVVGRVGINGDWYRVQYEGLHIICTNCGCYGHVLKDCGMKRNGVPVEKKKNSGEGDGGGADVTVTGERMAVKNNVNQGVINDKIPSNPFQSVEKITPDLLHGEWIKVERRKKNKKVNADNYNGQPVSENSQHSKNVILNMVEKLNREYPPQKGHGNEHGTSSSRSKNRYKKKRPRNDAIGPEKFLPIDTQVHTPKPCGVSKGGDTTTKGTVDTRKVQVEQPNGIEIIAQHESSPKTLDNHIIKASIHKQDNMATSNMHHVKDNKVETLHYDMESNCKAEVEIQTTPNGEEHMDVSEKDMEPWLLTVVYASPRENERHDTWHLLRQIATYINMPWLMMGDFNEIAYPNEKKGGAPADITKCQNFNSWINDCNLLEVTTAGTRFTWRGPKWNGRDRVFKKLDRVLCNVDWRLKYHEGFAKVLPRVQSDHHPILVLLKGETTTN</sequence>
<feature type="non-terminal residue" evidence="4">
    <location>
        <position position="639"/>
    </location>
</feature>
<dbReference type="Gene3D" id="3.60.10.10">
    <property type="entry name" value="Endonuclease/exonuclease/phosphatase"/>
    <property type="match status" value="1"/>
</dbReference>
<comment type="caution">
    <text evidence="4">The sequence shown here is derived from an EMBL/GenBank/DDBJ whole genome shotgun (WGS) entry which is preliminary data.</text>
</comment>
<name>A0A2K3LI78_TRIPR</name>
<dbReference type="InterPro" id="IPR040256">
    <property type="entry name" value="At4g02000-like"/>
</dbReference>
<dbReference type="InterPro" id="IPR025836">
    <property type="entry name" value="Zn_knuckle_CX2CX4HX4C"/>
</dbReference>
<protein>
    <recommendedName>
        <fullName evidence="3">CCHC-type domain-containing protein</fullName>
    </recommendedName>
</protein>
<dbReference type="AlphaFoldDB" id="A0A2K3LI78"/>
<dbReference type="SUPFAM" id="SSF56219">
    <property type="entry name" value="DNase I-like"/>
    <property type="match status" value="1"/>
</dbReference>
<keyword evidence="1" id="KW-0863">Zinc-finger</keyword>
<dbReference type="EMBL" id="ASHM01033740">
    <property type="protein sequence ID" value="PNX78241.1"/>
    <property type="molecule type" value="Genomic_DNA"/>
</dbReference>
<evidence type="ECO:0000256" key="2">
    <source>
        <dbReference type="SAM" id="MobiDB-lite"/>
    </source>
</evidence>
<dbReference type="GO" id="GO:0008270">
    <property type="term" value="F:zinc ion binding"/>
    <property type="evidence" value="ECO:0007669"/>
    <property type="project" value="UniProtKB-KW"/>
</dbReference>
<gene>
    <name evidence="4" type="ORF">L195_g034218</name>
</gene>
<feature type="compositionally biased region" description="Basic residues" evidence="2">
    <location>
        <begin position="363"/>
        <end position="372"/>
    </location>
</feature>
<organism evidence="4 5">
    <name type="scientific">Trifolium pratense</name>
    <name type="common">Red clover</name>
    <dbReference type="NCBI Taxonomy" id="57577"/>
    <lineage>
        <taxon>Eukaryota</taxon>
        <taxon>Viridiplantae</taxon>
        <taxon>Streptophyta</taxon>
        <taxon>Embryophyta</taxon>
        <taxon>Tracheophyta</taxon>
        <taxon>Spermatophyta</taxon>
        <taxon>Magnoliopsida</taxon>
        <taxon>eudicotyledons</taxon>
        <taxon>Gunneridae</taxon>
        <taxon>Pentapetalae</taxon>
        <taxon>rosids</taxon>
        <taxon>fabids</taxon>
        <taxon>Fabales</taxon>
        <taxon>Fabaceae</taxon>
        <taxon>Papilionoideae</taxon>
        <taxon>50 kb inversion clade</taxon>
        <taxon>NPAAA clade</taxon>
        <taxon>Hologalegina</taxon>
        <taxon>IRL clade</taxon>
        <taxon>Trifolieae</taxon>
        <taxon>Trifolium</taxon>
    </lineage>
</organism>
<reference evidence="4 5" key="2">
    <citation type="journal article" date="2017" name="Front. Plant Sci.">
        <title>Gene Classification and Mining of Molecular Markers Useful in Red Clover (Trifolium pratense) Breeding.</title>
        <authorList>
            <person name="Istvanek J."/>
            <person name="Dluhosova J."/>
            <person name="Dluhos P."/>
            <person name="Patkova L."/>
            <person name="Nedelnik J."/>
            <person name="Repkova J."/>
        </authorList>
    </citation>
    <scope>NUCLEOTIDE SEQUENCE [LARGE SCALE GENOMIC DNA]</scope>
    <source>
        <strain evidence="5">cv. Tatra</strain>
        <tissue evidence="4">Young leaves</tissue>
    </source>
</reference>
<dbReference type="ExpressionAtlas" id="A0A2K3LI78">
    <property type="expression patterns" value="baseline"/>
</dbReference>
<dbReference type="STRING" id="57577.A0A2K3LI78"/>
<feature type="compositionally biased region" description="Low complexity" evidence="2">
    <location>
        <begin position="396"/>
        <end position="407"/>
    </location>
</feature>
<dbReference type="Pfam" id="PF14111">
    <property type="entry name" value="DUF4283"/>
    <property type="match status" value="1"/>
</dbReference>
<dbReference type="InterPro" id="IPR036691">
    <property type="entry name" value="Endo/exonu/phosph_ase_sf"/>
</dbReference>
<evidence type="ECO:0000313" key="4">
    <source>
        <dbReference type="EMBL" id="PNX78241.1"/>
    </source>
</evidence>
<keyword evidence="1" id="KW-0479">Metal-binding</keyword>
<feature type="domain" description="CCHC-type" evidence="3">
    <location>
        <begin position="222"/>
        <end position="235"/>
    </location>
</feature>